<comment type="caution">
    <text evidence="1">The sequence shown here is derived from an EMBL/GenBank/DDBJ whole genome shotgun (WGS) entry which is preliminary data.</text>
</comment>
<protein>
    <submittedName>
        <fullName evidence="1">ABC-type amino acid transport substrate-binding protein</fullName>
    </submittedName>
</protein>
<dbReference type="AlphaFoldDB" id="A0A841RB51"/>
<dbReference type="Proteomes" id="UP000587760">
    <property type="component" value="Unassembled WGS sequence"/>
</dbReference>
<proteinExistence type="predicted"/>
<sequence>MGILFGWSYRQDFEDARETGIFTVIEMRSDISNLDLLASGRIDYILILEEIGKAMMEKKEYSGKFRMIYPPLLQNETYLGFNKHTNRTDLLERLNLEIRELKQTEKYDELVNQILQDEINRD</sequence>
<name>A0A841RB51_9SPIO</name>
<dbReference type="SUPFAM" id="SSF53850">
    <property type="entry name" value="Periplasmic binding protein-like II"/>
    <property type="match status" value="1"/>
</dbReference>
<evidence type="ECO:0000313" key="1">
    <source>
        <dbReference type="EMBL" id="MBB6480477.1"/>
    </source>
</evidence>
<accession>A0A841RB51</accession>
<evidence type="ECO:0000313" key="2">
    <source>
        <dbReference type="Proteomes" id="UP000587760"/>
    </source>
</evidence>
<dbReference type="EMBL" id="JACHGJ010000003">
    <property type="protein sequence ID" value="MBB6480477.1"/>
    <property type="molecule type" value="Genomic_DNA"/>
</dbReference>
<gene>
    <name evidence="1" type="ORF">HNR50_002140</name>
</gene>
<keyword evidence="2" id="KW-1185">Reference proteome</keyword>
<organism evidence="1 2">
    <name type="scientific">Spirochaeta isovalerica</name>
    <dbReference type="NCBI Taxonomy" id="150"/>
    <lineage>
        <taxon>Bacteria</taxon>
        <taxon>Pseudomonadati</taxon>
        <taxon>Spirochaetota</taxon>
        <taxon>Spirochaetia</taxon>
        <taxon>Spirochaetales</taxon>
        <taxon>Spirochaetaceae</taxon>
        <taxon>Spirochaeta</taxon>
    </lineage>
</organism>
<reference evidence="1 2" key="1">
    <citation type="submission" date="2020-08" db="EMBL/GenBank/DDBJ databases">
        <title>Genomic Encyclopedia of Type Strains, Phase IV (KMG-IV): sequencing the most valuable type-strain genomes for metagenomic binning, comparative biology and taxonomic classification.</title>
        <authorList>
            <person name="Goeker M."/>
        </authorList>
    </citation>
    <scope>NUCLEOTIDE SEQUENCE [LARGE SCALE GENOMIC DNA]</scope>
    <source>
        <strain evidence="1 2">DSM 2461</strain>
    </source>
</reference>
<dbReference type="Gene3D" id="3.40.190.10">
    <property type="entry name" value="Periplasmic binding protein-like II"/>
    <property type="match status" value="2"/>
</dbReference>
<dbReference type="RefSeq" id="WP_425506743.1">
    <property type="nucleotide sequence ID" value="NZ_JACHGJ010000003.1"/>
</dbReference>